<sequence length="56" mass="6384">MVDPLRCADYTVAWISPLPLEMTAAKLLIDGKPQPLPEDLEFDHNSYAFGSEYMWP</sequence>
<dbReference type="Proteomes" id="UP001373714">
    <property type="component" value="Unassembled WGS sequence"/>
</dbReference>
<protein>
    <submittedName>
        <fullName evidence="1">Uncharacterized protein</fullName>
    </submittedName>
</protein>
<evidence type="ECO:0000313" key="2">
    <source>
        <dbReference type="Proteomes" id="UP001373714"/>
    </source>
</evidence>
<accession>A0AAV9ULX6</accession>
<dbReference type="EMBL" id="JAVHNS010000009">
    <property type="protein sequence ID" value="KAK6343590.1"/>
    <property type="molecule type" value="Genomic_DNA"/>
</dbReference>
<gene>
    <name evidence="1" type="ORF">TWF730_011181</name>
</gene>
<comment type="caution">
    <text evidence="1">The sequence shown here is derived from an EMBL/GenBank/DDBJ whole genome shotgun (WGS) entry which is preliminary data.</text>
</comment>
<reference evidence="1 2" key="1">
    <citation type="submission" date="2019-10" db="EMBL/GenBank/DDBJ databases">
        <authorList>
            <person name="Palmer J.M."/>
        </authorList>
    </citation>
    <scope>NUCLEOTIDE SEQUENCE [LARGE SCALE GENOMIC DNA]</scope>
    <source>
        <strain evidence="1 2">TWF730</strain>
    </source>
</reference>
<dbReference type="AlphaFoldDB" id="A0AAV9ULX6"/>
<proteinExistence type="predicted"/>
<evidence type="ECO:0000313" key="1">
    <source>
        <dbReference type="EMBL" id="KAK6343590.1"/>
    </source>
</evidence>
<keyword evidence="2" id="KW-1185">Reference proteome</keyword>
<name>A0AAV9ULX6_9PEZI</name>
<organism evidence="1 2">
    <name type="scientific">Orbilia blumenaviensis</name>
    <dbReference type="NCBI Taxonomy" id="1796055"/>
    <lineage>
        <taxon>Eukaryota</taxon>
        <taxon>Fungi</taxon>
        <taxon>Dikarya</taxon>
        <taxon>Ascomycota</taxon>
        <taxon>Pezizomycotina</taxon>
        <taxon>Orbiliomycetes</taxon>
        <taxon>Orbiliales</taxon>
        <taxon>Orbiliaceae</taxon>
        <taxon>Orbilia</taxon>
    </lineage>
</organism>